<reference evidence="1 2" key="1">
    <citation type="journal article" date="2015" name="Nature">
        <title>rRNA introns, odd ribosomes, and small enigmatic genomes across a large radiation of phyla.</title>
        <authorList>
            <person name="Brown C.T."/>
            <person name="Hug L.A."/>
            <person name="Thomas B.C."/>
            <person name="Sharon I."/>
            <person name="Castelle C.J."/>
            <person name="Singh A."/>
            <person name="Wilkins M.J."/>
            <person name="Williams K.H."/>
            <person name="Banfield J.F."/>
        </authorList>
    </citation>
    <scope>NUCLEOTIDE SEQUENCE [LARGE SCALE GENOMIC DNA]</scope>
</reference>
<proteinExistence type="predicted"/>
<dbReference type="Proteomes" id="UP000034050">
    <property type="component" value="Unassembled WGS sequence"/>
</dbReference>
<dbReference type="AlphaFoldDB" id="A0A0G1CKN9"/>
<comment type="caution">
    <text evidence="1">The sequence shown here is derived from an EMBL/GenBank/DDBJ whole genome shotgun (WGS) entry which is preliminary data.</text>
</comment>
<dbReference type="EMBL" id="LCFD01000013">
    <property type="protein sequence ID" value="KKS86074.1"/>
    <property type="molecule type" value="Genomic_DNA"/>
</dbReference>
<sequence>MLLNLSYEMNEAKVYIVIPAKAGILIKKTLAKIPAFAGMTRYNNIKQFLYFVIQTTYLFDARPDSE</sequence>
<evidence type="ECO:0000313" key="2">
    <source>
        <dbReference type="Proteomes" id="UP000034050"/>
    </source>
</evidence>
<evidence type="ECO:0000313" key="1">
    <source>
        <dbReference type="EMBL" id="KKS86074.1"/>
    </source>
</evidence>
<gene>
    <name evidence="1" type="ORF">UV61_C0013G0009</name>
</gene>
<accession>A0A0G1CKN9</accession>
<dbReference type="STRING" id="1618446.UV61_C0013G0009"/>
<name>A0A0G1CKN9_9BACT</name>
<protein>
    <submittedName>
        <fullName evidence="1">Uncharacterized protein</fullName>
    </submittedName>
</protein>
<organism evidence="1 2">
    <name type="scientific">Candidatus Gottesmanbacteria bacterium GW2011_GWB1_43_11</name>
    <dbReference type="NCBI Taxonomy" id="1618446"/>
    <lineage>
        <taxon>Bacteria</taxon>
        <taxon>Candidatus Gottesmaniibacteriota</taxon>
    </lineage>
</organism>